<evidence type="ECO:0000313" key="1">
    <source>
        <dbReference type="EMBL" id="MBB6145141.1"/>
    </source>
</evidence>
<keyword evidence="2" id="KW-1185">Reference proteome</keyword>
<dbReference type="PANTHER" id="PTHR31694">
    <property type="entry name" value="DESICCATION-LIKE PROTEIN"/>
    <property type="match status" value="1"/>
</dbReference>
<dbReference type="AlphaFoldDB" id="A0A841K1T9"/>
<protein>
    <recommendedName>
        <fullName evidence="3">Ferritin-like domain-containing protein</fullName>
    </recommendedName>
</protein>
<dbReference type="RefSeq" id="WP_050061732.1">
    <property type="nucleotide sequence ID" value="NZ_JACHEK010000006.1"/>
</dbReference>
<organism evidence="1 2">
    <name type="scientific">Silvibacterium bohemicum</name>
    <dbReference type="NCBI Taxonomy" id="1577686"/>
    <lineage>
        <taxon>Bacteria</taxon>
        <taxon>Pseudomonadati</taxon>
        <taxon>Acidobacteriota</taxon>
        <taxon>Terriglobia</taxon>
        <taxon>Terriglobales</taxon>
        <taxon>Acidobacteriaceae</taxon>
        <taxon>Silvibacterium</taxon>
    </lineage>
</organism>
<name>A0A841K1T9_9BACT</name>
<reference evidence="1 2" key="1">
    <citation type="submission" date="2020-08" db="EMBL/GenBank/DDBJ databases">
        <title>Genomic Encyclopedia of Type Strains, Phase IV (KMG-IV): sequencing the most valuable type-strain genomes for metagenomic binning, comparative biology and taxonomic classification.</title>
        <authorList>
            <person name="Goeker M."/>
        </authorList>
    </citation>
    <scope>NUCLEOTIDE SEQUENCE [LARGE SCALE GENOMIC DNA]</scope>
    <source>
        <strain evidence="1 2">DSM 103733</strain>
    </source>
</reference>
<evidence type="ECO:0000313" key="2">
    <source>
        <dbReference type="Proteomes" id="UP000538666"/>
    </source>
</evidence>
<comment type="caution">
    <text evidence="1">The sequence shown here is derived from an EMBL/GenBank/DDBJ whole genome shotgun (WGS) entry which is preliminary data.</text>
</comment>
<gene>
    <name evidence="1" type="ORF">HNQ77_003099</name>
</gene>
<dbReference type="Proteomes" id="UP000538666">
    <property type="component" value="Unassembled WGS sequence"/>
</dbReference>
<dbReference type="EMBL" id="JACHEK010000006">
    <property type="protein sequence ID" value="MBB6145141.1"/>
    <property type="molecule type" value="Genomic_DNA"/>
</dbReference>
<sequence length="310" mass="31760">MNSNEETQSFEDITAEGARAFGEQRTLNRRRFMARLGLAGAVGGATFLAGCSGSNNMASSGSSTVMAAGPSEIDVLNFALNLEYLESTFYSFATQGADLPSSLTAGSGAITGAPPAKIEFPTQQITDIFNEIFFNEMSHVADLQSLIGTGFVTRPPLNLAAAGAVTSANIITIARQFEDVGTTAYAGAATLLTGTHLMYAAQILAVEGFQAGALRLISIQQNAPFAAADALDVPTFDPGAQVLASQGPTSAGGFFATSGTDNATSAMPAALAFTRSTSQILQIVYGAAGMTGVSKGGFFPMGLNGNITTS</sequence>
<dbReference type="PANTHER" id="PTHR31694:SF26">
    <property type="entry name" value="OS05G0151100 PROTEIN"/>
    <property type="match status" value="1"/>
</dbReference>
<accession>A0A841K1T9</accession>
<dbReference type="OrthoDB" id="119547at2"/>
<dbReference type="InterPro" id="IPR052965">
    <property type="entry name" value="Pigment-catalase-like"/>
</dbReference>
<proteinExistence type="predicted"/>
<evidence type="ECO:0008006" key="3">
    <source>
        <dbReference type="Google" id="ProtNLM"/>
    </source>
</evidence>
<dbReference type="Pfam" id="PF13668">
    <property type="entry name" value="Ferritin_2"/>
    <property type="match status" value="1"/>
</dbReference>